<evidence type="ECO:0000256" key="8">
    <source>
        <dbReference type="ARBA" id="ARBA00023136"/>
    </source>
</evidence>
<dbReference type="NCBIfam" id="TIGR00797">
    <property type="entry name" value="matE"/>
    <property type="match status" value="1"/>
</dbReference>
<keyword evidence="12" id="KW-1185">Reference proteome</keyword>
<dbReference type="Pfam" id="PF01554">
    <property type="entry name" value="MatE"/>
    <property type="match status" value="2"/>
</dbReference>
<dbReference type="InterPro" id="IPR048279">
    <property type="entry name" value="MdtK-like"/>
</dbReference>
<reference evidence="11 12" key="1">
    <citation type="submission" date="2021-07" db="EMBL/GenBank/DDBJ databases">
        <title>Genomic diversity and antimicrobial resistance of Prevotella spp. isolated from chronic lung disease airways.</title>
        <authorList>
            <person name="Webb K.A."/>
            <person name="Olagoke O.S."/>
            <person name="Baird T."/>
            <person name="Neill J."/>
            <person name="Pham A."/>
            <person name="Wells T.J."/>
            <person name="Ramsay K.A."/>
            <person name="Bell S.C."/>
            <person name="Sarovich D.S."/>
            <person name="Price E.P."/>
        </authorList>
    </citation>
    <scope>NUCLEOTIDE SEQUENCE [LARGE SCALE GENOMIC DNA]</scope>
    <source>
        <strain evidence="11 12">SCHI0011.S.12</strain>
    </source>
</reference>
<dbReference type="PANTHER" id="PTHR43823:SF3">
    <property type="entry name" value="MULTIDRUG EXPORT PROTEIN MEPA"/>
    <property type="match status" value="1"/>
</dbReference>
<evidence type="ECO:0000256" key="2">
    <source>
        <dbReference type="ARBA" id="ARBA00008417"/>
    </source>
</evidence>
<evidence type="ECO:0000256" key="1">
    <source>
        <dbReference type="ARBA" id="ARBA00004651"/>
    </source>
</evidence>
<dbReference type="PANTHER" id="PTHR43823">
    <property type="entry name" value="SPORULATION PROTEIN YKVU"/>
    <property type="match status" value="1"/>
</dbReference>
<evidence type="ECO:0000313" key="12">
    <source>
        <dbReference type="Proteomes" id="UP000788426"/>
    </source>
</evidence>
<dbReference type="RefSeq" id="WP_018361406.1">
    <property type="nucleotide sequence ID" value="NZ_CAURQY010000026.1"/>
</dbReference>
<dbReference type="InterPro" id="IPR045070">
    <property type="entry name" value="MATE_MepA-like"/>
</dbReference>
<evidence type="ECO:0000256" key="3">
    <source>
        <dbReference type="ARBA" id="ARBA00022106"/>
    </source>
</evidence>
<name>A0ABS6Y9K1_9BACT</name>
<protein>
    <recommendedName>
        <fullName evidence="3">Multidrug export protein MepA</fullName>
    </recommendedName>
</protein>
<feature type="transmembrane region" description="Helical" evidence="10">
    <location>
        <begin position="321"/>
        <end position="342"/>
    </location>
</feature>
<feature type="transmembrane region" description="Helical" evidence="10">
    <location>
        <begin position="420"/>
        <end position="442"/>
    </location>
</feature>
<proteinExistence type="inferred from homology"/>
<dbReference type="CDD" id="cd13143">
    <property type="entry name" value="MATE_MepA_like"/>
    <property type="match status" value="1"/>
</dbReference>
<evidence type="ECO:0000256" key="5">
    <source>
        <dbReference type="ARBA" id="ARBA00022475"/>
    </source>
</evidence>
<dbReference type="GeneID" id="93181471"/>
<comment type="subcellular location">
    <subcellularLocation>
        <location evidence="1">Cell membrane</location>
        <topology evidence="1">Multi-pass membrane protein</topology>
    </subcellularLocation>
</comment>
<evidence type="ECO:0000256" key="9">
    <source>
        <dbReference type="ARBA" id="ARBA00023251"/>
    </source>
</evidence>
<feature type="transmembrane region" description="Helical" evidence="10">
    <location>
        <begin position="362"/>
        <end position="384"/>
    </location>
</feature>
<evidence type="ECO:0000256" key="4">
    <source>
        <dbReference type="ARBA" id="ARBA00022448"/>
    </source>
</evidence>
<feature type="transmembrane region" description="Helical" evidence="10">
    <location>
        <begin position="96"/>
        <end position="119"/>
    </location>
</feature>
<dbReference type="PIRSF" id="PIRSF006603">
    <property type="entry name" value="DinF"/>
    <property type="match status" value="1"/>
</dbReference>
<evidence type="ECO:0000256" key="10">
    <source>
        <dbReference type="SAM" id="Phobius"/>
    </source>
</evidence>
<keyword evidence="9" id="KW-0046">Antibiotic resistance</keyword>
<keyword evidence="6 10" id="KW-0812">Transmembrane</keyword>
<feature type="transmembrane region" description="Helical" evidence="10">
    <location>
        <begin position="51"/>
        <end position="75"/>
    </location>
</feature>
<feature type="transmembrane region" description="Helical" evidence="10">
    <location>
        <begin position="171"/>
        <end position="191"/>
    </location>
</feature>
<dbReference type="Proteomes" id="UP000788426">
    <property type="component" value="Unassembled WGS sequence"/>
</dbReference>
<organism evidence="11 12">
    <name type="scientific">Hoylesella nanceiensis</name>
    <dbReference type="NCBI Taxonomy" id="425941"/>
    <lineage>
        <taxon>Bacteria</taxon>
        <taxon>Pseudomonadati</taxon>
        <taxon>Bacteroidota</taxon>
        <taxon>Bacteroidia</taxon>
        <taxon>Bacteroidales</taxon>
        <taxon>Prevotellaceae</taxon>
        <taxon>Hoylesella</taxon>
    </lineage>
</organism>
<dbReference type="InterPro" id="IPR002528">
    <property type="entry name" value="MATE_fam"/>
</dbReference>
<keyword evidence="4" id="KW-0813">Transport</keyword>
<accession>A0ABS6Y9K1</accession>
<feature type="transmembrane region" description="Helical" evidence="10">
    <location>
        <begin position="274"/>
        <end position="295"/>
    </location>
</feature>
<evidence type="ECO:0000256" key="7">
    <source>
        <dbReference type="ARBA" id="ARBA00022989"/>
    </source>
</evidence>
<evidence type="ECO:0000313" key="11">
    <source>
        <dbReference type="EMBL" id="MBW4768225.1"/>
    </source>
</evidence>
<comment type="similarity">
    <text evidence="2">Belongs to the multi antimicrobial extrusion (MATE) (TC 2.A.66.1) family. MepA subfamily.</text>
</comment>
<feature type="transmembrane region" description="Helical" evidence="10">
    <location>
        <begin position="396"/>
        <end position="414"/>
    </location>
</feature>
<feature type="transmembrane region" description="Helical" evidence="10">
    <location>
        <begin position="20"/>
        <end position="39"/>
    </location>
</feature>
<dbReference type="InterPro" id="IPR051327">
    <property type="entry name" value="MATE_MepA_subfamily"/>
</dbReference>
<comment type="caution">
    <text evidence="11">The sequence shown here is derived from an EMBL/GenBank/DDBJ whole genome shotgun (WGS) entry which is preliminary data.</text>
</comment>
<dbReference type="EMBL" id="JAHXCT010000001">
    <property type="protein sequence ID" value="MBW4768225.1"/>
    <property type="molecule type" value="Genomic_DNA"/>
</dbReference>
<keyword evidence="7 10" id="KW-1133">Transmembrane helix</keyword>
<keyword evidence="8 10" id="KW-0472">Membrane</keyword>
<feature type="transmembrane region" description="Helical" evidence="10">
    <location>
        <begin position="139"/>
        <end position="159"/>
    </location>
</feature>
<feature type="transmembrane region" description="Helical" evidence="10">
    <location>
        <begin position="235"/>
        <end position="262"/>
    </location>
</feature>
<sequence>MDNQKSTLELGTKPVWPLLMQYAIPAIIAMTAASLYNMVDSIFIGQGVGPLAISGLAITFPFINLTAAFGAAVGVGSSTLISVKLGQKDYQYAQRILGNTITLNIIIGVLVGGLCLLFLDPILLFFGASENTISYARDYMEIILAANVFSHMYYGFNALLRATGKPKQAMFATIFTVILNAILDPLFIFYFEMGIKGAAYATILSQVVALIWQVRQFSNKKELIHFKSGTYKLQYSLVKNIISIGSAPFAMNVCACIIVIFINNGLLKYGGDLAVGSYGIANKIEFIFLMISMGIDQGMQPIAGYNYGSKQYDRLFKVVKLSIYAATVVMTLGFIVGMFFPYECARLFTSDPELIAMSIRGIRINMCVFPVIGYQMVITTFFMSIGKAKISMFLSLSRQLIFLLPLLIILPRYFESDGVWAALPASDLLSAVVTAVIMVVFMKRFKKQNKLSQSYEQ</sequence>
<keyword evidence="5" id="KW-1003">Cell membrane</keyword>
<gene>
    <name evidence="11" type="ORF">KZO38_00375</name>
</gene>
<evidence type="ECO:0000256" key="6">
    <source>
        <dbReference type="ARBA" id="ARBA00022692"/>
    </source>
</evidence>